<accession>A0A851GFY7</accession>
<keyword evidence="3" id="KW-1185">Reference proteome</keyword>
<dbReference type="SUPFAM" id="SSF51445">
    <property type="entry name" value="(Trans)glycosidases"/>
    <property type="match status" value="1"/>
</dbReference>
<proteinExistence type="inferred from homology"/>
<dbReference type="GO" id="GO:0003796">
    <property type="term" value="F:lysozyme activity"/>
    <property type="evidence" value="ECO:0007669"/>
    <property type="project" value="InterPro"/>
</dbReference>
<comment type="similarity">
    <text evidence="1">Belongs to the glycosyl hydrolase 25 family.</text>
</comment>
<evidence type="ECO:0000313" key="3">
    <source>
        <dbReference type="Proteomes" id="UP000557872"/>
    </source>
</evidence>
<dbReference type="InterPro" id="IPR017853">
    <property type="entry name" value="GH"/>
</dbReference>
<dbReference type="RefSeq" id="WP_178932361.1">
    <property type="nucleotide sequence ID" value="NZ_JACBAZ010000003.1"/>
</dbReference>
<dbReference type="Proteomes" id="UP000557872">
    <property type="component" value="Unassembled WGS sequence"/>
</dbReference>
<sequence>MSHLMTSPKLQRFSLALLSAFGLLFLASCSQEYGKVSYSAAPKVINVSEYDPKERQRSGSSYTPLNQAALKKNGSLGLIARCGKGPHLDTKCADFLVGAERQGMLLGTYYYLLPDSNPTALAEKYIARLRHIKSSRGLQTKKVLLAADIHTDCKAWQIVAYLKRIKELTGVTPVVYLENSSSIRRTLNAASPQQKRFLRKHPYWLALYSNENPGLETPQRLANASGVWNDWVMWQYGGVWWKNGRSQPYNYRGGSWKSPKYFGDLSQPTERNGFNGSVSSFYSFWNRHSWAW</sequence>
<dbReference type="Gene3D" id="3.20.20.80">
    <property type="entry name" value="Glycosidases"/>
    <property type="match status" value="1"/>
</dbReference>
<dbReference type="GO" id="GO:0016998">
    <property type="term" value="P:cell wall macromolecule catabolic process"/>
    <property type="evidence" value="ECO:0007669"/>
    <property type="project" value="InterPro"/>
</dbReference>
<dbReference type="InterPro" id="IPR002053">
    <property type="entry name" value="Glyco_hydro_25"/>
</dbReference>
<name>A0A851GFY7_9BACT</name>
<gene>
    <name evidence="2" type="ORF">HW115_09385</name>
</gene>
<organism evidence="2 3">
    <name type="scientific">Oceaniferula marina</name>
    <dbReference type="NCBI Taxonomy" id="2748318"/>
    <lineage>
        <taxon>Bacteria</taxon>
        <taxon>Pseudomonadati</taxon>
        <taxon>Verrucomicrobiota</taxon>
        <taxon>Verrucomicrobiia</taxon>
        <taxon>Verrucomicrobiales</taxon>
        <taxon>Verrucomicrobiaceae</taxon>
        <taxon>Oceaniferula</taxon>
    </lineage>
</organism>
<protein>
    <recommendedName>
        <fullName evidence="4">Lysozyme</fullName>
    </recommendedName>
</protein>
<evidence type="ECO:0008006" key="4">
    <source>
        <dbReference type="Google" id="ProtNLM"/>
    </source>
</evidence>
<evidence type="ECO:0000313" key="2">
    <source>
        <dbReference type="EMBL" id="NWK55822.1"/>
    </source>
</evidence>
<evidence type="ECO:0000256" key="1">
    <source>
        <dbReference type="ARBA" id="ARBA00010646"/>
    </source>
</evidence>
<comment type="caution">
    <text evidence="2">The sequence shown here is derived from an EMBL/GenBank/DDBJ whole genome shotgun (WGS) entry which is preliminary data.</text>
</comment>
<dbReference type="AlphaFoldDB" id="A0A851GFY7"/>
<dbReference type="Pfam" id="PF01183">
    <property type="entry name" value="Glyco_hydro_25"/>
    <property type="match status" value="1"/>
</dbReference>
<dbReference type="GO" id="GO:0009253">
    <property type="term" value="P:peptidoglycan catabolic process"/>
    <property type="evidence" value="ECO:0007669"/>
    <property type="project" value="InterPro"/>
</dbReference>
<reference evidence="2 3" key="1">
    <citation type="submission" date="2020-07" db="EMBL/GenBank/DDBJ databases">
        <title>Roseicoccus Jingziensis gen. nov., sp. nov., isolated from coastal seawater.</title>
        <authorList>
            <person name="Feng X."/>
        </authorList>
    </citation>
    <scope>NUCLEOTIDE SEQUENCE [LARGE SCALE GENOMIC DNA]</scope>
    <source>
        <strain evidence="2 3">N1E253</strain>
    </source>
</reference>
<dbReference type="EMBL" id="JACBAZ010000003">
    <property type="protein sequence ID" value="NWK55822.1"/>
    <property type="molecule type" value="Genomic_DNA"/>
</dbReference>